<evidence type="ECO:0000256" key="4">
    <source>
        <dbReference type="ARBA" id="ARBA00022825"/>
    </source>
</evidence>
<feature type="signal peptide" evidence="8">
    <location>
        <begin position="1"/>
        <end position="23"/>
    </location>
</feature>
<evidence type="ECO:0000313" key="11">
    <source>
        <dbReference type="Proteomes" id="UP000502508"/>
    </source>
</evidence>
<keyword evidence="11" id="KW-1185">Reference proteome</keyword>
<evidence type="ECO:0000256" key="8">
    <source>
        <dbReference type="SAM" id="SignalP"/>
    </source>
</evidence>
<dbReference type="InterPro" id="IPR000209">
    <property type="entry name" value="Peptidase_S8/S53_dom"/>
</dbReference>
<dbReference type="RefSeq" id="WP_232072080.1">
    <property type="nucleotide sequence ID" value="NZ_AP022870.1"/>
</dbReference>
<evidence type="ECO:0000256" key="7">
    <source>
        <dbReference type="RuleBase" id="RU003355"/>
    </source>
</evidence>
<evidence type="ECO:0000256" key="2">
    <source>
        <dbReference type="ARBA" id="ARBA00022670"/>
    </source>
</evidence>
<dbReference type="InterPro" id="IPR023828">
    <property type="entry name" value="Peptidase_S8_Ser-AS"/>
</dbReference>
<organism evidence="10 11">
    <name type="scientific">Phytohabitans flavus</name>
    <dbReference type="NCBI Taxonomy" id="1076124"/>
    <lineage>
        <taxon>Bacteria</taxon>
        <taxon>Bacillati</taxon>
        <taxon>Actinomycetota</taxon>
        <taxon>Actinomycetes</taxon>
        <taxon>Micromonosporales</taxon>
        <taxon>Micromonosporaceae</taxon>
    </lineage>
</organism>
<dbReference type="SUPFAM" id="SSF52743">
    <property type="entry name" value="Subtilisin-like"/>
    <property type="match status" value="1"/>
</dbReference>
<dbReference type="PRINTS" id="PR00723">
    <property type="entry name" value="SUBTILISIN"/>
</dbReference>
<sequence>MQLPRKFLAAAFAAGLVLSGAQAGSAAPRGATDAASPAERSAKGVTVTLLTGDRVTLASAVANGVGVQPAKGRDGVRFMVQRDRDSLYVIPSDAEPLIRSGKLDRRLFDVRGLARAGYHDAVRDTLPLVVRYGAVSARSAAGTLSAAGAAVTRELSVVDGAAVSAKKDSAPKLWSTLTAGQGFEKIWLDGKREVSLDQSVPQIGAPAAWEAGYTGAGVTVAVLDTGVDTAHPDLAGKVAESRNFSEAPEAGDTVGHGTHVASTIAGSGAASGGKYKGVAPDATLLSGKVCESNFCTESAMLAGMHWAAAEKGAKVVNLSIGGFDGPEIDPLEEAVNTLTAEHGTLFVIAAGNSGSGDGSIESPGSAEAALTVGAVDKSDELADFSSRGPRIGDDGLKPDITAPGVDIVAARAAGTAMGDLVGEHYTSASGTSMATPHVVGAAAILAQQHPDWKAGSLKATLMAAAKPNPSLTAYQQGAGRVDVARAITQAVSTNPVSVSYGRPLWPHNDDEPVAKTVTYHNGGSADVTLDLAVAAVGPDGEAAAAGLFTPSATTLTVPAGGQAEVTVTSDTRVPGPDGLYSGQLVATGGTTVVRTPLAVNKEVESYNVSLTLLDHDGKPSGLSSANLLGLDEFRWIDVFDDDGAATIRVPKGRYNLNGFLATDRGEERQPAVSFQAQPVFEVTADVSVTLDARKGKPVTTTVPERTAVPALVDISVGQDLGDFGYGVGLWADSFEELSTLQIGPSAEGFSSYIASQWAKPSADGGFSDSPYLYAVAEGFDGRLPSGYVKHVRRGDLATVRHDYGATAEGLSGERIVIPELEVNLGASAIILPVDLPGRSTEYVYARGARWAHELDIVKPSEDPEGFPDLQAMLFQTPVKYRPGQVEKDVWNTGPFGPVLPTPQWPEQWASRTGDTVFVDVSLYGDRTGHAGYSLTDTSRTALYRGDELVGATEFSAFGVFEVPPERGDYRLEVADTRSVGDLTTEVRGVWTFQSAHVPGEGVVARLPLSVVRFTPRLDADNAAPAGRRFQLPITVQGQPGAPGGKVKSLTVDVSYDDGKTWQKAQVSRDGGGWVASVRHPDAAGFVSLRASATDAGGNTVTQTVIHAYRLK</sequence>
<dbReference type="GO" id="GO:0006508">
    <property type="term" value="P:proteolysis"/>
    <property type="evidence" value="ECO:0007669"/>
    <property type="project" value="UniProtKB-KW"/>
</dbReference>
<protein>
    <submittedName>
        <fullName evidence="10">Serine protease</fullName>
    </submittedName>
</protein>
<dbReference type="AlphaFoldDB" id="A0A6F8Y1L0"/>
<comment type="similarity">
    <text evidence="1 6 7">Belongs to the peptidase S8 family.</text>
</comment>
<dbReference type="Proteomes" id="UP000502508">
    <property type="component" value="Chromosome"/>
</dbReference>
<keyword evidence="2 6" id="KW-0645">Protease</keyword>
<dbReference type="InterPro" id="IPR022398">
    <property type="entry name" value="Peptidase_S8_His-AS"/>
</dbReference>
<dbReference type="EMBL" id="AP022870">
    <property type="protein sequence ID" value="BCB79868.1"/>
    <property type="molecule type" value="Genomic_DNA"/>
</dbReference>
<evidence type="ECO:0000256" key="3">
    <source>
        <dbReference type="ARBA" id="ARBA00022801"/>
    </source>
</evidence>
<evidence type="ECO:0000256" key="6">
    <source>
        <dbReference type="PROSITE-ProRule" id="PRU01240"/>
    </source>
</evidence>
<keyword evidence="4 6" id="KW-0720">Serine protease</keyword>
<dbReference type="InterPro" id="IPR015500">
    <property type="entry name" value="Peptidase_S8_subtilisin-rel"/>
</dbReference>
<dbReference type="Pfam" id="PF00082">
    <property type="entry name" value="Peptidase_S8"/>
    <property type="match status" value="1"/>
</dbReference>
<dbReference type="PANTHER" id="PTHR43399:SF4">
    <property type="entry name" value="CELL WALL-ASSOCIATED PROTEASE"/>
    <property type="match status" value="1"/>
</dbReference>
<keyword evidence="3 6" id="KW-0378">Hydrolase</keyword>
<feature type="active site" description="Charge relay system" evidence="5 6">
    <location>
        <position position="432"/>
    </location>
</feature>
<evidence type="ECO:0000313" key="10">
    <source>
        <dbReference type="EMBL" id="BCB79868.1"/>
    </source>
</evidence>
<feature type="domain" description="Peptidase S8/S53" evidence="9">
    <location>
        <begin position="215"/>
        <end position="479"/>
    </location>
</feature>
<name>A0A6F8Y1L0_9ACTN</name>
<dbReference type="KEGG" id="pfla:Pflav_062780"/>
<dbReference type="PROSITE" id="PS00137">
    <property type="entry name" value="SUBTILASE_HIS"/>
    <property type="match status" value="1"/>
</dbReference>
<dbReference type="GO" id="GO:0004252">
    <property type="term" value="F:serine-type endopeptidase activity"/>
    <property type="evidence" value="ECO:0007669"/>
    <property type="project" value="UniProtKB-UniRule"/>
</dbReference>
<evidence type="ECO:0000256" key="1">
    <source>
        <dbReference type="ARBA" id="ARBA00011073"/>
    </source>
</evidence>
<dbReference type="PROSITE" id="PS51892">
    <property type="entry name" value="SUBTILASE"/>
    <property type="match status" value="1"/>
</dbReference>
<dbReference type="InterPro" id="IPR014756">
    <property type="entry name" value="Ig_E-set"/>
</dbReference>
<dbReference type="PANTHER" id="PTHR43399">
    <property type="entry name" value="SUBTILISIN-RELATED"/>
    <property type="match status" value="1"/>
</dbReference>
<dbReference type="InterPro" id="IPR017297">
    <property type="entry name" value="Peptidase_S8A_DPH-A"/>
</dbReference>
<dbReference type="InterPro" id="IPR051048">
    <property type="entry name" value="Peptidase_S8/S53_subtilisin"/>
</dbReference>
<proteinExistence type="inferred from homology"/>
<dbReference type="PROSITE" id="PS00136">
    <property type="entry name" value="SUBTILASE_ASP"/>
    <property type="match status" value="1"/>
</dbReference>
<dbReference type="Gene3D" id="3.40.50.200">
    <property type="entry name" value="Peptidase S8/S53 domain"/>
    <property type="match status" value="1"/>
</dbReference>
<reference evidence="10 11" key="1">
    <citation type="submission" date="2020-03" db="EMBL/GenBank/DDBJ databases">
        <title>Whole genome shotgun sequence of Phytohabitans flavus NBRC 107702.</title>
        <authorList>
            <person name="Komaki H."/>
            <person name="Tamura T."/>
        </authorList>
    </citation>
    <scope>NUCLEOTIDE SEQUENCE [LARGE SCALE GENOMIC DNA]</scope>
    <source>
        <strain evidence="10 11">NBRC 107702</strain>
    </source>
</reference>
<feature type="active site" description="Charge relay system" evidence="5 6">
    <location>
        <position position="256"/>
    </location>
</feature>
<keyword evidence="8" id="KW-0732">Signal</keyword>
<dbReference type="Gene3D" id="2.60.40.650">
    <property type="match status" value="1"/>
</dbReference>
<gene>
    <name evidence="10" type="ORF">Pflav_062780</name>
</gene>
<dbReference type="PROSITE" id="PS00138">
    <property type="entry name" value="SUBTILASE_SER"/>
    <property type="match status" value="1"/>
</dbReference>
<reference evidence="10 11" key="2">
    <citation type="submission" date="2020-03" db="EMBL/GenBank/DDBJ databases">
        <authorList>
            <person name="Ichikawa N."/>
            <person name="Kimura A."/>
            <person name="Kitahashi Y."/>
            <person name="Uohara A."/>
        </authorList>
    </citation>
    <scope>NUCLEOTIDE SEQUENCE [LARGE SCALE GENOMIC DNA]</scope>
    <source>
        <strain evidence="10 11">NBRC 107702</strain>
    </source>
</reference>
<feature type="chain" id="PRO_5026181484" evidence="8">
    <location>
        <begin position="24"/>
        <end position="1111"/>
    </location>
</feature>
<dbReference type="InterPro" id="IPR023827">
    <property type="entry name" value="Peptidase_S8_Asp-AS"/>
</dbReference>
<evidence type="ECO:0000256" key="5">
    <source>
        <dbReference type="PIRSR" id="PIRSR615500-1"/>
    </source>
</evidence>
<evidence type="ECO:0000259" key="9">
    <source>
        <dbReference type="Pfam" id="PF00082"/>
    </source>
</evidence>
<feature type="active site" description="Charge relay system" evidence="5 6">
    <location>
        <position position="224"/>
    </location>
</feature>
<dbReference type="SUPFAM" id="SSF81296">
    <property type="entry name" value="E set domains"/>
    <property type="match status" value="1"/>
</dbReference>
<dbReference type="PIRSF" id="PIRSF037854">
    <property type="entry name" value="Dihydropyridine_esterase"/>
    <property type="match status" value="1"/>
</dbReference>
<accession>A0A6F8Y1L0</accession>
<dbReference type="InterPro" id="IPR036852">
    <property type="entry name" value="Peptidase_S8/S53_dom_sf"/>
</dbReference>